<dbReference type="EMBL" id="NDIQ01000001">
    <property type="protein sequence ID" value="PRT53243.1"/>
    <property type="molecule type" value="Genomic_DNA"/>
</dbReference>
<proteinExistence type="predicted"/>
<dbReference type="CDD" id="cd00200">
    <property type="entry name" value="WD40"/>
    <property type="match status" value="1"/>
</dbReference>
<dbReference type="PANTHER" id="PTHR19846:SF0">
    <property type="entry name" value="PRE-MRNA PROCESSING FACTOR 4"/>
    <property type="match status" value="1"/>
</dbReference>
<dbReference type="PROSITE" id="PS00678">
    <property type="entry name" value="WD_REPEATS_1"/>
    <property type="match status" value="1"/>
</dbReference>
<dbReference type="STRING" id="45607.A0A2T0FE11"/>
<evidence type="ECO:0000256" key="1">
    <source>
        <dbReference type="ARBA" id="ARBA00022574"/>
    </source>
</evidence>
<dbReference type="PANTHER" id="PTHR19846">
    <property type="entry name" value="WD40 REPEAT PROTEIN"/>
    <property type="match status" value="1"/>
</dbReference>
<comment type="caution">
    <text evidence="6">The sequence shown here is derived from an EMBL/GenBank/DDBJ whole genome shotgun (WGS) entry which is preliminary data.</text>
</comment>
<dbReference type="SUPFAM" id="SSF158230">
    <property type="entry name" value="PRP4-like"/>
    <property type="match status" value="1"/>
</dbReference>
<evidence type="ECO:0000256" key="3">
    <source>
        <dbReference type="PROSITE-ProRule" id="PRU00221"/>
    </source>
</evidence>
<dbReference type="GO" id="GO:0030621">
    <property type="term" value="F:U4 snRNA binding"/>
    <property type="evidence" value="ECO:0007669"/>
    <property type="project" value="TreeGrafter"/>
</dbReference>
<dbReference type="PROSITE" id="PS50294">
    <property type="entry name" value="WD_REPEATS_REGION"/>
    <property type="match status" value="4"/>
</dbReference>
<dbReference type="PROSITE" id="PS50082">
    <property type="entry name" value="WD_REPEATS_2"/>
    <property type="match status" value="4"/>
</dbReference>
<dbReference type="SUPFAM" id="SSF50978">
    <property type="entry name" value="WD40 repeat-like"/>
    <property type="match status" value="1"/>
</dbReference>
<dbReference type="InterPro" id="IPR020472">
    <property type="entry name" value="WD40_PAC1"/>
</dbReference>
<organism evidence="6 7">
    <name type="scientific">Wickerhamiella sorbophila</name>
    <dbReference type="NCBI Taxonomy" id="45607"/>
    <lineage>
        <taxon>Eukaryota</taxon>
        <taxon>Fungi</taxon>
        <taxon>Dikarya</taxon>
        <taxon>Ascomycota</taxon>
        <taxon>Saccharomycotina</taxon>
        <taxon>Dipodascomycetes</taxon>
        <taxon>Dipodascales</taxon>
        <taxon>Trichomonascaceae</taxon>
        <taxon>Wickerhamiella</taxon>
    </lineage>
</organism>
<evidence type="ECO:0000256" key="4">
    <source>
        <dbReference type="SAM" id="MobiDB-lite"/>
    </source>
</evidence>
<dbReference type="GO" id="GO:0046540">
    <property type="term" value="C:U4/U6 x U5 tri-snRNP complex"/>
    <property type="evidence" value="ECO:0007669"/>
    <property type="project" value="TreeGrafter"/>
</dbReference>
<evidence type="ECO:0000313" key="7">
    <source>
        <dbReference type="Proteomes" id="UP000238350"/>
    </source>
</evidence>
<dbReference type="Pfam" id="PF08799">
    <property type="entry name" value="PRP4"/>
    <property type="match status" value="1"/>
</dbReference>
<accession>A0A2T0FE11</accession>
<keyword evidence="1 3" id="KW-0853">WD repeat</keyword>
<feature type="domain" description="Pre-mRNA processing factor 4 (PRP4)-like" evidence="5">
    <location>
        <begin position="28"/>
        <end position="81"/>
    </location>
</feature>
<dbReference type="SMART" id="SM00320">
    <property type="entry name" value="WD40"/>
    <property type="match status" value="6"/>
</dbReference>
<feature type="repeat" description="WD" evidence="3">
    <location>
        <begin position="321"/>
        <end position="362"/>
    </location>
</feature>
<dbReference type="Gene3D" id="2.130.10.10">
    <property type="entry name" value="YVTN repeat-like/Quinoprotein amine dehydrogenase"/>
    <property type="match status" value="2"/>
</dbReference>
<feature type="repeat" description="WD" evidence="3">
    <location>
        <begin position="279"/>
        <end position="320"/>
    </location>
</feature>
<dbReference type="Pfam" id="PF00400">
    <property type="entry name" value="WD40"/>
    <property type="match status" value="5"/>
</dbReference>
<reference evidence="6 7" key="1">
    <citation type="submission" date="2017-04" db="EMBL/GenBank/DDBJ databases">
        <title>Genome sequencing of [Candida] sorbophila.</title>
        <authorList>
            <person name="Ahn J.O."/>
        </authorList>
    </citation>
    <scope>NUCLEOTIDE SEQUENCE [LARGE SCALE GENOMIC DNA]</scope>
    <source>
        <strain evidence="6 7">DS02</strain>
    </source>
</reference>
<evidence type="ECO:0000313" key="6">
    <source>
        <dbReference type="EMBL" id="PRT53243.1"/>
    </source>
</evidence>
<dbReference type="OrthoDB" id="540662at2759"/>
<dbReference type="InterPro" id="IPR014906">
    <property type="entry name" value="PRP4-like"/>
</dbReference>
<evidence type="ECO:0000256" key="2">
    <source>
        <dbReference type="ARBA" id="ARBA00022737"/>
    </source>
</evidence>
<dbReference type="GO" id="GO:0000398">
    <property type="term" value="P:mRNA splicing, via spliceosome"/>
    <property type="evidence" value="ECO:0007669"/>
    <property type="project" value="TreeGrafter"/>
</dbReference>
<dbReference type="InterPro" id="IPR015943">
    <property type="entry name" value="WD40/YVTN_repeat-like_dom_sf"/>
</dbReference>
<dbReference type="RefSeq" id="XP_024663189.1">
    <property type="nucleotide sequence ID" value="XM_024807421.1"/>
</dbReference>
<protein>
    <recommendedName>
        <fullName evidence="5">Pre-mRNA processing factor 4 (PRP4)-like domain-containing protein</fullName>
    </recommendedName>
</protein>
<keyword evidence="2" id="KW-0677">Repeat</keyword>
<dbReference type="InterPro" id="IPR036285">
    <property type="entry name" value="PRP4-like_sf"/>
</dbReference>
<dbReference type="InterPro" id="IPR036322">
    <property type="entry name" value="WD40_repeat_dom_sf"/>
</dbReference>
<keyword evidence="7" id="KW-1185">Reference proteome</keyword>
<feature type="repeat" description="WD" evidence="3">
    <location>
        <begin position="237"/>
        <end position="278"/>
    </location>
</feature>
<name>A0A2T0FE11_9ASCO</name>
<dbReference type="GeneID" id="36514612"/>
<dbReference type="Proteomes" id="UP000238350">
    <property type="component" value="Unassembled WGS sequence"/>
</dbReference>
<dbReference type="SMART" id="SM00500">
    <property type="entry name" value="SFM"/>
    <property type="match status" value="1"/>
</dbReference>
<sequence>MNNAISKVKEYLEEAELEKIAKTLIVPSHDEKVRVYLRFHKEPVTLFGEDRADRRARLRKVMALCKKQDKPVYPPKEDESEDESPIDRTLKGTEELRQARLFIAHDCIPRSNARLADEKALYDSYKADEKSFILSEIDKRRQLRFELAKITPYGSQSGFQRPVSAVNFHPDQDVLAAADWSGTISLFDQNTLEKVASSSEHNGKVTGVVWGDNVLASGAQDGRILLHDSSLNQVAVLSGHTSRVAKLDFHPTKKYLASAGFDEVWNLWDCEKTTCLLSQPGHSKPLYTVSFHPDGNLLLSGGLDGIGRIWDLRSGKSIMVLDGHLREIYSSGWSFNGYNCFTGGADNNVLVWDLRQGLKSHEIPAHHNIVSDLHVTRDFIITASYDQTVRFWDSDTWELLQSIQTGDKVLSVDYKSTLLGLGRWDRTIDIYC</sequence>
<dbReference type="GO" id="GO:0017070">
    <property type="term" value="F:U6 snRNA binding"/>
    <property type="evidence" value="ECO:0007669"/>
    <property type="project" value="TreeGrafter"/>
</dbReference>
<dbReference type="PRINTS" id="PR00320">
    <property type="entry name" value="GPROTEINBRPT"/>
</dbReference>
<dbReference type="InterPro" id="IPR019775">
    <property type="entry name" value="WD40_repeat_CS"/>
</dbReference>
<dbReference type="AlphaFoldDB" id="A0A2T0FE11"/>
<gene>
    <name evidence="6" type="ORF">B9G98_00863</name>
</gene>
<feature type="region of interest" description="Disordered" evidence="4">
    <location>
        <begin position="69"/>
        <end position="88"/>
    </location>
</feature>
<feature type="repeat" description="WD" evidence="3">
    <location>
        <begin position="363"/>
        <end position="402"/>
    </location>
</feature>
<dbReference type="InterPro" id="IPR001680">
    <property type="entry name" value="WD40_rpt"/>
</dbReference>
<dbReference type="Gene3D" id="4.10.280.110">
    <property type="entry name" value="Pre-mRNA processing factor 4 domain"/>
    <property type="match status" value="1"/>
</dbReference>
<evidence type="ECO:0000259" key="5">
    <source>
        <dbReference type="SMART" id="SM00500"/>
    </source>
</evidence>